<dbReference type="NCBIfam" id="TIGR01573">
    <property type="entry name" value="cas2"/>
    <property type="match status" value="1"/>
</dbReference>
<protein>
    <recommendedName>
        <fullName evidence="9">CRISPR-associated endoribonuclease Cas2</fullName>
        <ecNumber evidence="9">3.1.-.-</ecNumber>
    </recommendedName>
</protein>
<evidence type="ECO:0000256" key="5">
    <source>
        <dbReference type="ARBA" id="ARBA00022759"/>
    </source>
</evidence>
<dbReference type="EMBL" id="JAAXKX010000035">
    <property type="protein sequence ID" value="NKN34646.1"/>
    <property type="molecule type" value="Genomic_DNA"/>
</dbReference>
<comment type="function">
    <text evidence="9">CRISPR (clustered regularly interspaced short palindromic repeat), is an adaptive immune system that provides protection against mobile genetic elements (viruses, transposable elements and conjugative plasmids). CRISPR clusters contain sequences complementary to antecedent mobile elements and target invading nucleic acids. CRISPR clusters are transcribed and processed into CRISPR RNA (crRNA). Functions as a ssRNA-specific endoribonuclease. Involved in the integration of spacer DNA into the CRISPR cassette.</text>
</comment>
<dbReference type="Pfam" id="PF09827">
    <property type="entry name" value="CRISPR_Cas2"/>
    <property type="match status" value="1"/>
</dbReference>
<sequence>MARKKLFLLAYDIADDGRRNRVHREATDLGVALQYSVFLIPATVAEIDRFLSVIDGIIDARADDIRVYPLPSRLEVWRYGRQSLPLGTSLIMDEPLAEAVTKLVGTPQLD</sequence>
<dbReference type="PANTHER" id="PTHR34405">
    <property type="entry name" value="CRISPR-ASSOCIATED ENDORIBONUCLEASE CAS2"/>
    <property type="match status" value="1"/>
</dbReference>
<name>A0ABX1ICK2_9GAMM</name>
<evidence type="ECO:0000256" key="4">
    <source>
        <dbReference type="ARBA" id="ARBA00022723"/>
    </source>
</evidence>
<keyword evidence="7 9" id="KW-0460">Magnesium</keyword>
<dbReference type="GO" id="GO:0004519">
    <property type="term" value="F:endonuclease activity"/>
    <property type="evidence" value="ECO:0007669"/>
    <property type="project" value="UniProtKB-KW"/>
</dbReference>
<evidence type="ECO:0000256" key="6">
    <source>
        <dbReference type="ARBA" id="ARBA00022801"/>
    </source>
</evidence>
<comment type="subunit">
    <text evidence="9">Homodimer, forms a heterotetramer with a Cas1 homodimer.</text>
</comment>
<dbReference type="CDD" id="cd09725">
    <property type="entry name" value="Cas2_I_II_III"/>
    <property type="match status" value="1"/>
</dbReference>
<accession>A0ABX1ICK2</accession>
<keyword evidence="11" id="KW-1185">Reference proteome</keyword>
<evidence type="ECO:0000313" key="11">
    <source>
        <dbReference type="Proteomes" id="UP000740754"/>
    </source>
</evidence>
<comment type="similarity">
    <text evidence="2 9">Belongs to the CRISPR-associated endoribonuclease Cas2 protein family.</text>
</comment>
<evidence type="ECO:0000256" key="1">
    <source>
        <dbReference type="ARBA" id="ARBA00001946"/>
    </source>
</evidence>
<organism evidence="10 11">
    <name type="scientific">Marichromatium bheemlicum</name>
    <dbReference type="NCBI Taxonomy" id="365339"/>
    <lineage>
        <taxon>Bacteria</taxon>
        <taxon>Pseudomonadati</taxon>
        <taxon>Pseudomonadota</taxon>
        <taxon>Gammaproteobacteria</taxon>
        <taxon>Chromatiales</taxon>
        <taxon>Chromatiaceae</taxon>
        <taxon>Marichromatium</taxon>
    </lineage>
</organism>
<reference evidence="10 11" key="1">
    <citation type="submission" date="2020-04" db="EMBL/GenBank/DDBJ databases">
        <title>Draft Whole-Genome sequence of Marichromatium bheemlicum DSM 18632, type strain.</title>
        <authorList>
            <person name="Kyndt J.A."/>
            <person name="Meyer T.E."/>
        </authorList>
    </citation>
    <scope>NUCLEOTIDE SEQUENCE [LARGE SCALE GENOMIC DNA]</scope>
    <source>
        <strain evidence="10 11">DSM 18632</strain>
    </source>
</reference>
<dbReference type="InterPro" id="IPR021127">
    <property type="entry name" value="CRISPR_associated_Cas2"/>
</dbReference>
<evidence type="ECO:0000313" key="10">
    <source>
        <dbReference type="EMBL" id="NKN34646.1"/>
    </source>
</evidence>
<dbReference type="InterPro" id="IPR019199">
    <property type="entry name" value="Virulence_VapD/CRISPR_Cas2"/>
</dbReference>
<keyword evidence="4 9" id="KW-0479">Metal-binding</keyword>
<evidence type="ECO:0000256" key="7">
    <source>
        <dbReference type="ARBA" id="ARBA00022842"/>
    </source>
</evidence>
<evidence type="ECO:0000256" key="2">
    <source>
        <dbReference type="ARBA" id="ARBA00009959"/>
    </source>
</evidence>
<evidence type="ECO:0000256" key="3">
    <source>
        <dbReference type="ARBA" id="ARBA00022722"/>
    </source>
</evidence>
<dbReference type="Gene3D" id="3.30.70.240">
    <property type="match status" value="1"/>
</dbReference>
<feature type="binding site" evidence="9">
    <location>
        <position position="12"/>
    </location>
    <ligand>
        <name>Mg(2+)</name>
        <dbReference type="ChEBI" id="CHEBI:18420"/>
        <note>catalytic</note>
    </ligand>
</feature>
<gene>
    <name evidence="9 10" type="primary">cas2</name>
    <name evidence="10" type="ORF">HF203_15605</name>
</gene>
<keyword evidence="6 9" id="KW-0378">Hydrolase</keyword>
<dbReference type="SUPFAM" id="SSF143430">
    <property type="entry name" value="TTP0101/SSO1404-like"/>
    <property type="match status" value="1"/>
</dbReference>
<proteinExistence type="inferred from homology"/>
<dbReference type="EC" id="3.1.-.-" evidence="9"/>
<evidence type="ECO:0000256" key="8">
    <source>
        <dbReference type="ARBA" id="ARBA00023118"/>
    </source>
</evidence>
<comment type="caution">
    <text evidence="10">The sequence shown here is derived from an EMBL/GenBank/DDBJ whole genome shotgun (WGS) entry which is preliminary data.</text>
</comment>
<dbReference type="PANTHER" id="PTHR34405:SF3">
    <property type="entry name" value="CRISPR-ASSOCIATED ENDORIBONUCLEASE CAS2 3"/>
    <property type="match status" value="1"/>
</dbReference>
<keyword evidence="8 9" id="KW-0051">Antiviral defense</keyword>
<dbReference type="Proteomes" id="UP000740754">
    <property type="component" value="Unassembled WGS sequence"/>
</dbReference>
<dbReference type="HAMAP" id="MF_01471">
    <property type="entry name" value="Cas2"/>
    <property type="match status" value="1"/>
</dbReference>
<evidence type="ECO:0000256" key="9">
    <source>
        <dbReference type="HAMAP-Rule" id="MF_01471"/>
    </source>
</evidence>
<comment type="cofactor">
    <cofactor evidence="1 9">
        <name>Mg(2+)</name>
        <dbReference type="ChEBI" id="CHEBI:18420"/>
    </cofactor>
</comment>
<dbReference type="RefSeq" id="WP_168671017.1">
    <property type="nucleotide sequence ID" value="NZ_JAAXKX010000035.1"/>
</dbReference>
<keyword evidence="3 9" id="KW-0540">Nuclease</keyword>
<keyword evidence="5 9" id="KW-0255">Endonuclease</keyword>